<dbReference type="Gene3D" id="3.30.420.10">
    <property type="entry name" value="Ribonuclease H-like superfamily/Ribonuclease H"/>
    <property type="match status" value="1"/>
</dbReference>
<evidence type="ECO:0008006" key="3">
    <source>
        <dbReference type="Google" id="ProtNLM"/>
    </source>
</evidence>
<name>A0A5C2RSV7_9APHY</name>
<evidence type="ECO:0000313" key="2">
    <source>
        <dbReference type="Proteomes" id="UP000313359"/>
    </source>
</evidence>
<keyword evidence="2" id="KW-1185">Reference proteome</keyword>
<gene>
    <name evidence="1" type="ORF">L227DRAFT_471647</name>
</gene>
<proteinExistence type="predicted"/>
<reference evidence="1" key="1">
    <citation type="journal article" date="2018" name="Genome Biol. Evol.">
        <title>Genomics and development of Lentinus tigrinus, a white-rot wood-decaying mushroom with dimorphic fruiting bodies.</title>
        <authorList>
            <person name="Wu B."/>
            <person name="Xu Z."/>
            <person name="Knudson A."/>
            <person name="Carlson A."/>
            <person name="Chen N."/>
            <person name="Kovaka S."/>
            <person name="LaButti K."/>
            <person name="Lipzen A."/>
            <person name="Pennachio C."/>
            <person name="Riley R."/>
            <person name="Schakwitz W."/>
            <person name="Umezawa K."/>
            <person name="Ohm R.A."/>
            <person name="Grigoriev I.V."/>
            <person name="Nagy L.G."/>
            <person name="Gibbons J."/>
            <person name="Hibbett D."/>
        </authorList>
    </citation>
    <scope>NUCLEOTIDE SEQUENCE [LARGE SCALE GENOMIC DNA]</scope>
    <source>
        <strain evidence="1">ALCF2SS1-6</strain>
    </source>
</reference>
<evidence type="ECO:0000313" key="1">
    <source>
        <dbReference type="EMBL" id="RPD54703.1"/>
    </source>
</evidence>
<dbReference type="InterPro" id="IPR036397">
    <property type="entry name" value="RNaseH_sf"/>
</dbReference>
<accession>A0A5C2RSV7</accession>
<dbReference type="AlphaFoldDB" id="A0A5C2RSV7"/>
<feature type="non-terminal residue" evidence="1">
    <location>
        <position position="1"/>
    </location>
</feature>
<organism evidence="1 2">
    <name type="scientific">Lentinus tigrinus ALCF2SS1-6</name>
    <dbReference type="NCBI Taxonomy" id="1328759"/>
    <lineage>
        <taxon>Eukaryota</taxon>
        <taxon>Fungi</taxon>
        <taxon>Dikarya</taxon>
        <taxon>Basidiomycota</taxon>
        <taxon>Agaricomycotina</taxon>
        <taxon>Agaricomycetes</taxon>
        <taxon>Polyporales</taxon>
        <taxon>Polyporaceae</taxon>
        <taxon>Lentinus</taxon>
    </lineage>
</organism>
<dbReference type="GO" id="GO:0003676">
    <property type="term" value="F:nucleic acid binding"/>
    <property type="evidence" value="ECO:0007669"/>
    <property type="project" value="InterPro"/>
</dbReference>
<feature type="non-terminal residue" evidence="1">
    <location>
        <position position="189"/>
    </location>
</feature>
<dbReference type="EMBL" id="ML122302">
    <property type="protein sequence ID" value="RPD54703.1"/>
    <property type="molecule type" value="Genomic_DNA"/>
</dbReference>
<dbReference type="Proteomes" id="UP000313359">
    <property type="component" value="Unassembled WGS sequence"/>
</dbReference>
<sequence>VIRDLRNHRTSTFKAIADSEGDISEEQVRRIATGAGYHRRVARRKPFLGLPAIRTRRAWVRENAERDWSKVIWTDETTLELGKRVGHLRVTRKAGEEFLPENIELTFWSGRKSLMLWGCVAEGRKGPLIWLDLNVMPEQEGSKGGKKKGKGGLKKEQYVSQVLEGPLLEFYTTLNKERGGGMLVVEDGA</sequence>
<dbReference type="STRING" id="1328759.A0A5C2RSV7"/>
<dbReference type="OrthoDB" id="2742659at2759"/>
<protein>
    <recommendedName>
        <fullName evidence="3">Transposase Tc1-like domain-containing protein</fullName>
    </recommendedName>
</protein>